<evidence type="ECO:0000313" key="2">
    <source>
        <dbReference type="EMBL" id="TRZ18920.1"/>
    </source>
</evidence>
<protein>
    <submittedName>
        <fullName evidence="2">Uncharacterized protein</fullName>
    </submittedName>
</protein>
<proteinExistence type="predicted"/>
<name>A0A8K1LLS4_9PASS</name>
<feature type="compositionally biased region" description="Acidic residues" evidence="1">
    <location>
        <begin position="123"/>
        <end position="133"/>
    </location>
</feature>
<reference evidence="2" key="1">
    <citation type="submission" date="2019-04" db="EMBL/GenBank/DDBJ databases">
        <title>Genome assembly of Zosterops borbonicus 15179.</title>
        <authorList>
            <person name="Leroy T."/>
            <person name="Anselmetti Y."/>
            <person name="Tilak M.-K."/>
            <person name="Nabholz B."/>
        </authorList>
    </citation>
    <scope>NUCLEOTIDE SEQUENCE</scope>
    <source>
        <strain evidence="2">HGM_15179</strain>
        <tissue evidence="2">Muscle</tissue>
    </source>
</reference>
<feature type="compositionally biased region" description="Basic and acidic residues" evidence="1">
    <location>
        <begin position="24"/>
        <end position="37"/>
    </location>
</feature>
<feature type="compositionally biased region" description="Basic and acidic residues" evidence="1">
    <location>
        <begin position="1"/>
        <end position="13"/>
    </location>
</feature>
<organism evidence="2 3">
    <name type="scientific">Zosterops borbonicus</name>
    <dbReference type="NCBI Taxonomy" id="364589"/>
    <lineage>
        <taxon>Eukaryota</taxon>
        <taxon>Metazoa</taxon>
        <taxon>Chordata</taxon>
        <taxon>Craniata</taxon>
        <taxon>Vertebrata</taxon>
        <taxon>Euteleostomi</taxon>
        <taxon>Archelosauria</taxon>
        <taxon>Archosauria</taxon>
        <taxon>Dinosauria</taxon>
        <taxon>Saurischia</taxon>
        <taxon>Theropoda</taxon>
        <taxon>Coelurosauria</taxon>
        <taxon>Aves</taxon>
        <taxon>Neognathae</taxon>
        <taxon>Neoaves</taxon>
        <taxon>Telluraves</taxon>
        <taxon>Australaves</taxon>
        <taxon>Passeriformes</taxon>
        <taxon>Sylvioidea</taxon>
        <taxon>Zosteropidae</taxon>
        <taxon>Zosterops</taxon>
    </lineage>
</organism>
<keyword evidence="3" id="KW-1185">Reference proteome</keyword>
<feature type="region of interest" description="Disordered" evidence="1">
    <location>
        <begin position="68"/>
        <end position="154"/>
    </location>
</feature>
<feature type="region of interest" description="Disordered" evidence="1">
    <location>
        <begin position="1"/>
        <end position="44"/>
    </location>
</feature>
<gene>
    <name evidence="2" type="ORF">HGM15179_008177</name>
</gene>
<feature type="compositionally biased region" description="Acidic residues" evidence="1">
    <location>
        <begin position="83"/>
        <end position="93"/>
    </location>
</feature>
<dbReference type="AlphaFoldDB" id="A0A8K1LLS4"/>
<accession>A0A8K1LLS4</accession>
<dbReference type="Proteomes" id="UP000796761">
    <property type="component" value="Unassembled WGS sequence"/>
</dbReference>
<evidence type="ECO:0000313" key="3">
    <source>
        <dbReference type="Proteomes" id="UP000796761"/>
    </source>
</evidence>
<evidence type="ECO:0000256" key="1">
    <source>
        <dbReference type="SAM" id="MobiDB-lite"/>
    </source>
</evidence>
<sequence>MGRHPPGEREERCGYTGNGTLNRECPRRPAKSPRDSGGEETAGAAGLEEALGKLLLLLFLPLPLLSREQQAETAPAGSCREEEREEEEEEEEEGGRRRRRRKEEEEGGGNTFITGGRRRRKEDDDDDDDDDDEGGRGDQTVEAVPSCGAAPGMDTRLGIAQGPWMLPELWKLELGEAWGSQPGNSSRRLFLGWIVYPGAVGGGRVGSGRAGSEASCLSS</sequence>
<comment type="caution">
    <text evidence="2">The sequence shown here is derived from an EMBL/GenBank/DDBJ whole genome shotgun (WGS) entry which is preliminary data.</text>
</comment>
<dbReference type="EMBL" id="SWJQ01000202">
    <property type="protein sequence ID" value="TRZ18920.1"/>
    <property type="molecule type" value="Genomic_DNA"/>
</dbReference>